<evidence type="ECO:0000313" key="4">
    <source>
        <dbReference type="Proteomes" id="UP000780875"/>
    </source>
</evidence>
<sequence>MNVTFWIIAAVVLVVGFALAWWSSGRQRRHAVDSERARMGIGRSQADALTESNRPAGQGPVFGGPLG</sequence>
<evidence type="ECO:0000313" key="3">
    <source>
        <dbReference type="EMBL" id="MBZ5736842.1"/>
    </source>
</evidence>
<evidence type="ECO:0000256" key="1">
    <source>
        <dbReference type="SAM" id="MobiDB-lite"/>
    </source>
</evidence>
<feature type="transmembrane region" description="Helical" evidence="2">
    <location>
        <begin position="6"/>
        <end position="22"/>
    </location>
</feature>
<comment type="caution">
    <text evidence="3">The sequence shown here is derived from an EMBL/GenBank/DDBJ whole genome shotgun (WGS) entry which is preliminary data.</text>
</comment>
<reference evidence="3 4" key="1">
    <citation type="submission" date="2021-09" db="EMBL/GenBank/DDBJ databases">
        <title>Whole genome sequence of Nocardioides sp. GBK3QG-3.</title>
        <authorList>
            <person name="Tuo L."/>
        </authorList>
    </citation>
    <scope>NUCLEOTIDE SEQUENCE [LARGE SCALE GENOMIC DNA]</scope>
    <source>
        <strain evidence="3 4">GBK3QG-3</strain>
    </source>
</reference>
<protein>
    <submittedName>
        <fullName evidence="3">Uncharacterized protein</fullName>
    </submittedName>
</protein>
<feature type="region of interest" description="Disordered" evidence="1">
    <location>
        <begin position="43"/>
        <end position="67"/>
    </location>
</feature>
<keyword evidence="2" id="KW-0472">Membrane</keyword>
<gene>
    <name evidence="3" type="ORF">K8U61_01610</name>
</gene>
<dbReference type="Proteomes" id="UP000780875">
    <property type="component" value="Unassembled WGS sequence"/>
</dbReference>
<keyword evidence="4" id="KW-1185">Reference proteome</keyword>
<accession>A0ABS7U855</accession>
<organism evidence="3 4">
    <name type="scientific">Nocardioides mangrovi</name>
    <dbReference type="NCBI Taxonomy" id="2874580"/>
    <lineage>
        <taxon>Bacteria</taxon>
        <taxon>Bacillati</taxon>
        <taxon>Actinomycetota</taxon>
        <taxon>Actinomycetes</taxon>
        <taxon>Propionibacteriales</taxon>
        <taxon>Nocardioidaceae</taxon>
        <taxon>Nocardioides</taxon>
    </lineage>
</organism>
<dbReference type="EMBL" id="JAIQZJ010000001">
    <property type="protein sequence ID" value="MBZ5736842.1"/>
    <property type="molecule type" value="Genomic_DNA"/>
</dbReference>
<keyword evidence="2" id="KW-0812">Transmembrane</keyword>
<proteinExistence type="predicted"/>
<keyword evidence="2" id="KW-1133">Transmembrane helix</keyword>
<evidence type="ECO:0000256" key="2">
    <source>
        <dbReference type="SAM" id="Phobius"/>
    </source>
</evidence>
<name>A0ABS7U855_9ACTN</name>
<dbReference type="RefSeq" id="WP_224121212.1">
    <property type="nucleotide sequence ID" value="NZ_JAIQZJ010000001.1"/>
</dbReference>